<keyword evidence="1" id="KW-0472">Membrane</keyword>
<dbReference type="PANTHER" id="PTHR31595:SF57">
    <property type="entry name" value="OS04G0481900 PROTEIN"/>
    <property type="match status" value="1"/>
</dbReference>
<evidence type="ECO:0000313" key="2">
    <source>
        <dbReference type="EMBL" id="KAH7434966.1"/>
    </source>
</evidence>
<proteinExistence type="predicted"/>
<reference evidence="2" key="1">
    <citation type="submission" date="2021-08" db="EMBL/GenBank/DDBJ databases">
        <title>WGS assembly of Ceratopteris richardii.</title>
        <authorList>
            <person name="Marchant D.B."/>
            <person name="Chen G."/>
            <person name="Jenkins J."/>
            <person name="Shu S."/>
            <person name="Leebens-Mack J."/>
            <person name="Grimwood J."/>
            <person name="Schmutz J."/>
            <person name="Soltis P."/>
            <person name="Soltis D."/>
            <person name="Chen Z.-H."/>
        </authorList>
    </citation>
    <scope>NUCLEOTIDE SEQUENCE</scope>
    <source>
        <strain evidence="2">Whitten #5841</strain>
        <tissue evidence="2">Leaf</tissue>
    </source>
</reference>
<dbReference type="Proteomes" id="UP000825935">
    <property type="component" value="Chromosome 6"/>
</dbReference>
<protein>
    <submittedName>
        <fullName evidence="2">Uncharacterized protein</fullName>
    </submittedName>
</protein>
<dbReference type="OMA" id="TINGRWR"/>
<dbReference type="GO" id="GO:0006629">
    <property type="term" value="P:lipid metabolic process"/>
    <property type="evidence" value="ECO:0007669"/>
    <property type="project" value="InterPro"/>
</dbReference>
<keyword evidence="1" id="KW-0812">Transmembrane</keyword>
<name>A0A8T2UM59_CERRI</name>
<evidence type="ECO:0000313" key="3">
    <source>
        <dbReference type="Proteomes" id="UP000825935"/>
    </source>
</evidence>
<comment type="caution">
    <text evidence="2">The sequence shown here is derived from an EMBL/GenBank/DDBJ whole genome shotgun (WGS) entry which is preliminary data.</text>
</comment>
<keyword evidence="3" id="KW-1185">Reference proteome</keyword>
<dbReference type="GO" id="GO:0008374">
    <property type="term" value="F:O-acyltransferase activity"/>
    <property type="evidence" value="ECO:0007669"/>
    <property type="project" value="InterPro"/>
</dbReference>
<feature type="transmembrane region" description="Helical" evidence="1">
    <location>
        <begin position="338"/>
        <end position="364"/>
    </location>
</feature>
<evidence type="ECO:0000256" key="1">
    <source>
        <dbReference type="SAM" id="Phobius"/>
    </source>
</evidence>
<gene>
    <name evidence="2" type="ORF">KP509_06G042800</name>
</gene>
<feature type="transmembrane region" description="Helical" evidence="1">
    <location>
        <begin position="130"/>
        <end position="149"/>
    </location>
</feature>
<organism evidence="2 3">
    <name type="scientific">Ceratopteris richardii</name>
    <name type="common">Triangle waterfern</name>
    <dbReference type="NCBI Taxonomy" id="49495"/>
    <lineage>
        <taxon>Eukaryota</taxon>
        <taxon>Viridiplantae</taxon>
        <taxon>Streptophyta</taxon>
        <taxon>Embryophyta</taxon>
        <taxon>Tracheophyta</taxon>
        <taxon>Polypodiopsida</taxon>
        <taxon>Polypodiidae</taxon>
        <taxon>Polypodiales</taxon>
        <taxon>Pteridineae</taxon>
        <taxon>Pteridaceae</taxon>
        <taxon>Parkerioideae</taxon>
        <taxon>Ceratopteris</taxon>
    </lineage>
</organism>
<feature type="transmembrane region" description="Helical" evidence="1">
    <location>
        <begin position="161"/>
        <end position="184"/>
    </location>
</feature>
<sequence>MVLYQTRKAAASRRRQSYAGRCENRHCGEVAKLEIVKRLLMVTPFPLLAALPSLAILRSTLSMPLCWFLPCKLLLLSFADLVLDSPSATDWVLSAFPCFLMTFQSPVKIREIDASAALHDVPSLGRLHNLLTTFILRLTTLVFLLTFYGTSLLPSDLLHCVLLYLCIDFPHSLVSLIMLASHGISTYPAFDRPWLSHSLTNFWGQRWNLMANAVLRRTVYNRLRFNVEISLTVHSSCITRERDLPKTENGYESLSETAIASINIASCALNATLFGSSSRRSKCNSFVSRLMYELIYFCITQGETPTWKVTLFFLIQGMASSVEIIIRRRKSFGTPLSMPRALCVSITMVFMYTTASCLFFSPLVRANIFTKCCEEYKPFMSYLFGIATQKAYQEI</sequence>
<dbReference type="InterPro" id="IPR044851">
    <property type="entry name" value="Wax_synthase"/>
</dbReference>
<dbReference type="EMBL" id="CM035411">
    <property type="protein sequence ID" value="KAH7434966.1"/>
    <property type="molecule type" value="Genomic_DNA"/>
</dbReference>
<keyword evidence="1" id="KW-1133">Transmembrane helix</keyword>
<dbReference type="PANTHER" id="PTHR31595">
    <property type="entry name" value="LONG-CHAIN-ALCOHOL O-FATTY-ACYLTRANSFERASE 3-RELATED"/>
    <property type="match status" value="1"/>
</dbReference>
<feature type="transmembrane region" description="Helical" evidence="1">
    <location>
        <begin position="309"/>
        <end position="326"/>
    </location>
</feature>
<dbReference type="OrthoDB" id="1077582at2759"/>
<accession>A0A8T2UM59</accession>
<dbReference type="AlphaFoldDB" id="A0A8T2UM59"/>